<evidence type="ECO:0000313" key="3">
    <source>
        <dbReference type="EMBL" id="POE21934.1"/>
    </source>
</evidence>
<name>A0ABD6VID7_9GAMM</name>
<evidence type="ECO:0000259" key="2">
    <source>
        <dbReference type="Pfam" id="PF22137"/>
    </source>
</evidence>
<dbReference type="RefSeq" id="WP_103161211.1">
    <property type="nucleotide sequence ID" value="NZ_MTAH01000034.1"/>
</dbReference>
<dbReference type="Pfam" id="PF22137">
    <property type="entry name" value="T6SS_Tle1-like_C"/>
    <property type="match status" value="1"/>
</dbReference>
<dbReference type="Pfam" id="PF09994">
    <property type="entry name" value="T6SS_Tle1-like_cat"/>
    <property type="match status" value="1"/>
</dbReference>
<evidence type="ECO:0000313" key="4">
    <source>
        <dbReference type="Proteomes" id="UP000237274"/>
    </source>
</evidence>
<evidence type="ECO:0008006" key="5">
    <source>
        <dbReference type="Google" id="ProtNLM"/>
    </source>
</evidence>
<dbReference type="InterPro" id="IPR054388">
    <property type="entry name" value="Tle1-like_C"/>
</dbReference>
<gene>
    <name evidence="3" type="ORF">BV926_22705</name>
</gene>
<proteinExistence type="predicted"/>
<protein>
    <recommendedName>
        <fullName evidence="5">DUF2235 domain-containing protein</fullName>
    </recommendedName>
</protein>
<organism evidence="3 4">
    <name type="scientific">Pectobacterium odoriferum</name>
    <dbReference type="NCBI Taxonomy" id="78398"/>
    <lineage>
        <taxon>Bacteria</taxon>
        <taxon>Pseudomonadati</taxon>
        <taxon>Pseudomonadota</taxon>
        <taxon>Gammaproteobacteria</taxon>
        <taxon>Enterobacterales</taxon>
        <taxon>Pectobacteriaceae</taxon>
        <taxon>Pectobacterium</taxon>
    </lineage>
</organism>
<dbReference type="PANTHER" id="PTHR33840">
    <property type="match status" value="1"/>
</dbReference>
<feature type="domain" description="T6SS Phospholipase effector Tle1-like C-terminal" evidence="2">
    <location>
        <begin position="448"/>
        <end position="802"/>
    </location>
</feature>
<sequence length="805" mass="90064">MSKMNPDLAWYPPEFPQQGRLPTQASLVGQNCKQQDSHELAYRNELCMAAGRLVEPPCCKTLHISLFFDGTGNNLNNDLYLADPKHPTNIARLFRATIGQGYAGGVQGHSEELVDLAGTAGNKYYKYYIPGVGTPFPEVSDLDYSISGMAAARYGEERINWGLIRIIDALRRTLGLPELSDDESWQAVEAMTPRIGSPAPLGPRLRLTEFQRLLKELVPNLKLALSQPEPGKPKLLGIKLYVYGFSRGAAAARAFINWLVKLLPGGFRKDAKPELCLTLEAADWKIPLSVEFLGLLDTVASVGLAHIAPIAEGHMGWADGAMELPDNGLIKHCVHLVSAHEQRLSFPLDSICRHDGTYPSYATEVVYPGMHSDIGGGYPPGDQGKAISDDDIYLLSQIALHDIYASAFFAGAPLKVPKQVLPPDFTKDIWRTMPFDLGGEFEISSEIIKRFNSWRELTLNISSSQKEISDEDAAKYVPERASVNIINALDDQIAWITAWRIGRYAHGTYKTQRFYKDSAANGMNKDSDPKVRAESERIRDEKQWEITKIRLKMRESSKKDSYIPFPPGQKDFDPAIAQTQLGEAAEEFRADYQVKRRAQTGNWVYSGSEILSNLVYTFSDDDAAREYRQIKKSANDRFDLLFPAQGEGSNVQQPGGLVRALFDDQVHDSRAWFLHAMLSEREPWGSYFLYRMIYFGELLSKNITPLVKFGRYIDRGFKDVVPYGSLYIEKVKRYTGGNDEDSIPEIKQNISVINNPTDMPVAMVSDFPSQPALTNEPAEIIAHRQKSREAEKLASTKSTIASLWS</sequence>
<evidence type="ECO:0000259" key="1">
    <source>
        <dbReference type="Pfam" id="PF09994"/>
    </source>
</evidence>
<reference evidence="3 4" key="1">
    <citation type="submission" date="2017-01" db="EMBL/GenBank/DDBJ databases">
        <title>Comparative Genomics of 38 Pectobacterium strains comprising three species revealed the characteristics of Pectobacterium carotovorum.</title>
        <authorList>
            <person name="Xie H."/>
            <person name="Ma Y."/>
            <person name="Li X."/>
        </authorList>
    </citation>
    <scope>NUCLEOTIDE SEQUENCE [LARGE SCALE GENOMIC DNA]</scope>
    <source>
        <strain evidence="3 4">Q142</strain>
    </source>
</reference>
<accession>A0ABD6VID7</accession>
<dbReference type="EMBL" id="MTAO01000036">
    <property type="protein sequence ID" value="POE21934.1"/>
    <property type="molecule type" value="Genomic_DNA"/>
</dbReference>
<comment type="caution">
    <text evidence="3">The sequence shown here is derived from an EMBL/GenBank/DDBJ whole genome shotgun (WGS) entry which is preliminary data.</text>
</comment>
<dbReference type="Proteomes" id="UP000237274">
    <property type="component" value="Unassembled WGS sequence"/>
</dbReference>
<dbReference type="PANTHER" id="PTHR33840:SF1">
    <property type="entry name" value="TLE1 PHOSPHOLIPASE DOMAIN-CONTAINING PROTEIN"/>
    <property type="match status" value="1"/>
</dbReference>
<dbReference type="InterPro" id="IPR018712">
    <property type="entry name" value="Tle1-like_cat"/>
</dbReference>
<dbReference type="AlphaFoldDB" id="A0ABD6VID7"/>
<feature type="domain" description="T6SS Phospholipase effector Tle1-like catalytic" evidence="1">
    <location>
        <begin position="286"/>
        <end position="389"/>
    </location>
</feature>